<comment type="cofactor">
    <cofactor evidence="1">
        <name>pyridoxal 5'-phosphate</name>
        <dbReference type="ChEBI" id="CHEBI:597326"/>
    </cofactor>
</comment>
<dbReference type="InterPro" id="IPR015424">
    <property type="entry name" value="PyrdxlP-dep_Trfase"/>
</dbReference>
<gene>
    <name evidence="4" type="ORF">VA596_47755</name>
</gene>
<dbReference type="Gene3D" id="3.90.1150.10">
    <property type="entry name" value="Aspartate Aminotransferase, domain 1"/>
    <property type="match status" value="1"/>
</dbReference>
<proteinExistence type="inferred from homology"/>
<keyword evidence="5" id="KW-1185">Reference proteome</keyword>
<evidence type="ECO:0000256" key="1">
    <source>
        <dbReference type="ARBA" id="ARBA00001933"/>
    </source>
</evidence>
<evidence type="ECO:0000313" key="4">
    <source>
        <dbReference type="EMBL" id="MEA5367297.1"/>
    </source>
</evidence>
<evidence type="ECO:0000313" key="5">
    <source>
        <dbReference type="Proteomes" id="UP001304298"/>
    </source>
</evidence>
<dbReference type="PANTHER" id="PTHR30244">
    <property type="entry name" value="TRANSAMINASE"/>
    <property type="match status" value="1"/>
</dbReference>
<dbReference type="PANTHER" id="PTHR30244:SF34">
    <property type="entry name" value="DTDP-4-AMINO-4,6-DIDEOXYGALACTOSE TRANSAMINASE"/>
    <property type="match status" value="1"/>
</dbReference>
<dbReference type="EMBL" id="JAYFSI010000021">
    <property type="protein sequence ID" value="MEA5367297.1"/>
    <property type="molecule type" value="Genomic_DNA"/>
</dbReference>
<keyword evidence="2" id="KW-0045">Antibiotic biosynthesis</keyword>
<organism evidence="4 5">
    <name type="scientific">Amycolatopsis heterodermiae</name>
    <dbReference type="NCBI Taxonomy" id="3110235"/>
    <lineage>
        <taxon>Bacteria</taxon>
        <taxon>Bacillati</taxon>
        <taxon>Actinomycetota</taxon>
        <taxon>Actinomycetes</taxon>
        <taxon>Pseudonocardiales</taxon>
        <taxon>Pseudonocardiaceae</taxon>
        <taxon>Amycolatopsis</taxon>
    </lineage>
</organism>
<dbReference type="InterPro" id="IPR015421">
    <property type="entry name" value="PyrdxlP-dep_Trfase_major"/>
</dbReference>
<evidence type="ECO:0000256" key="2">
    <source>
        <dbReference type="ARBA" id="ARBA00023194"/>
    </source>
</evidence>
<dbReference type="InterPro" id="IPR000653">
    <property type="entry name" value="DegT/StrS_aminotransferase"/>
</dbReference>
<dbReference type="Pfam" id="PF01041">
    <property type="entry name" value="DegT_DnrJ_EryC1"/>
    <property type="match status" value="1"/>
</dbReference>
<reference evidence="4 5" key="1">
    <citation type="submission" date="2023-12" db="EMBL/GenBank/DDBJ databases">
        <title>Amycolatopsis sp. V23-08.</title>
        <authorList>
            <person name="Somphong A."/>
        </authorList>
    </citation>
    <scope>NUCLEOTIDE SEQUENCE [LARGE SCALE GENOMIC DNA]</scope>
    <source>
        <strain evidence="4 5">V23-08</strain>
    </source>
</reference>
<dbReference type="InterPro" id="IPR015422">
    <property type="entry name" value="PyrdxlP-dep_Trfase_small"/>
</dbReference>
<sequence>MVEPSNAPFGRLEMAAVQDVLNSGRLWRGNGPGWGSEQDSIATIAAERLEDAIAQRLGIPYVHVVNSGTSANEAAIASLGLEPGSEVICPAVSPVFVPLAILAAGCIPVFADVDPETLIIDPCGIEAVVSDNTKALIVIHLWGMPAPIKSIIDVAMNCGLYVVEDCAQAFGTVIENQPVGTFGDACSYSFQQSKHITSGEGGFFASHNAERYARAVLYSNAGIPSFRFGVSSTGAAATSDTRGHLGFGHNHRISELQAAVAHAQLSRLDSFIRRRAELVTLVDAELQDKGNDSLRTPRPVPGHLPSYWRYPVLVPPGKGTFTGISYLEPVFQQMNDQRRTPFGISLPPHVRYDRGTCPAAEGGVMQIRAVPIHHSLTDNELRKMLRGQFEDL</sequence>
<dbReference type="CDD" id="cd00616">
    <property type="entry name" value="AHBA_syn"/>
    <property type="match status" value="1"/>
</dbReference>
<keyword evidence="4" id="KW-0808">Transferase</keyword>
<dbReference type="Proteomes" id="UP001304298">
    <property type="component" value="Unassembled WGS sequence"/>
</dbReference>
<protein>
    <submittedName>
        <fullName evidence="4">DegT/DnrJ/EryC1/StrS family aminotransferase</fullName>
        <ecNumber evidence="4">2.6.1.-</ecNumber>
    </submittedName>
</protein>
<keyword evidence="3" id="KW-0663">Pyridoxal phosphate</keyword>
<dbReference type="RefSeq" id="WP_323337191.1">
    <property type="nucleotide sequence ID" value="NZ_JAYFSI010000021.1"/>
</dbReference>
<name>A0ABU5RLX5_9PSEU</name>
<dbReference type="EC" id="2.6.1.-" evidence="4"/>
<dbReference type="Gene3D" id="3.40.640.10">
    <property type="entry name" value="Type I PLP-dependent aspartate aminotransferase-like (Major domain)"/>
    <property type="match status" value="1"/>
</dbReference>
<evidence type="ECO:0000256" key="3">
    <source>
        <dbReference type="RuleBase" id="RU004508"/>
    </source>
</evidence>
<keyword evidence="4" id="KW-0032">Aminotransferase</keyword>
<comment type="caution">
    <text evidence="4">The sequence shown here is derived from an EMBL/GenBank/DDBJ whole genome shotgun (WGS) entry which is preliminary data.</text>
</comment>
<dbReference type="SUPFAM" id="SSF53383">
    <property type="entry name" value="PLP-dependent transferases"/>
    <property type="match status" value="1"/>
</dbReference>
<accession>A0ABU5RLX5</accession>
<dbReference type="GO" id="GO:0008483">
    <property type="term" value="F:transaminase activity"/>
    <property type="evidence" value="ECO:0007669"/>
    <property type="project" value="UniProtKB-KW"/>
</dbReference>
<comment type="similarity">
    <text evidence="3">Belongs to the DegT/DnrJ/EryC1 family.</text>
</comment>